<dbReference type="SMART" id="SM00460">
    <property type="entry name" value="TGc"/>
    <property type="match status" value="1"/>
</dbReference>
<proteinExistence type="predicted"/>
<evidence type="ECO:0000259" key="1">
    <source>
        <dbReference type="SMART" id="SM00460"/>
    </source>
</evidence>
<name>A0ABY2X8X9_9RHOB</name>
<dbReference type="PANTHER" id="PTHR33490:SF12">
    <property type="entry name" value="BLL5557 PROTEIN"/>
    <property type="match status" value="1"/>
</dbReference>
<dbReference type="Gene3D" id="3.10.620.30">
    <property type="match status" value="1"/>
</dbReference>
<dbReference type="InterPro" id="IPR002931">
    <property type="entry name" value="Transglutaminase-like"/>
</dbReference>
<dbReference type="EMBL" id="VCPC01000003">
    <property type="protein sequence ID" value="TMV11941.1"/>
    <property type="molecule type" value="Genomic_DNA"/>
</dbReference>
<comment type="caution">
    <text evidence="2">The sequence shown here is derived from an EMBL/GenBank/DDBJ whole genome shotgun (WGS) entry which is preliminary data.</text>
</comment>
<evidence type="ECO:0000313" key="3">
    <source>
        <dbReference type="Proteomes" id="UP001191082"/>
    </source>
</evidence>
<accession>A0ABY2X8X9</accession>
<reference evidence="2 3" key="1">
    <citation type="submission" date="2019-05" db="EMBL/GenBank/DDBJ databases">
        <title>Marivita sp. nov. isolated from sea sediment.</title>
        <authorList>
            <person name="Kim W."/>
        </authorList>
    </citation>
    <scope>NUCLEOTIDE SEQUENCE [LARGE SCALE GENOMIC DNA]</scope>
    <source>
        <strain evidence="2 3">CAU 1492</strain>
    </source>
</reference>
<dbReference type="InterPro" id="IPR038765">
    <property type="entry name" value="Papain-like_cys_pep_sf"/>
</dbReference>
<dbReference type="SUPFAM" id="SSF54001">
    <property type="entry name" value="Cysteine proteinases"/>
    <property type="match status" value="1"/>
</dbReference>
<organism evidence="2 3">
    <name type="scientific">Arenibacterium halophilum</name>
    <dbReference type="NCBI Taxonomy" id="2583821"/>
    <lineage>
        <taxon>Bacteria</taxon>
        <taxon>Pseudomonadati</taxon>
        <taxon>Pseudomonadota</taxon>
        <taxon>Alphaproteobacteria</taxon>
        <taxon>Rhodobacterales</taxon>
        <taxon>Paracoccaceae</taxon>
        <taxon>Arenibacterium</taxon>
    </lineage>
</organism>
<dbReference type="PANTHER" id="PTHR33490">
    <property type="entry name" value="BLR5614 PROTEIN-RELATED"/>
    <property type="match status" value="1"/>
</dbReference>
<dbReference type="Gene3D" id="2.60.40.2250">
    <property type="match status" value="1"/>
</dbReference>
<keyword evidence="3" id="KW-1185">Reference proteome</keyword>
<protein>
    <submittedName>
        <fullName evidence="2">Transglutaminase family protein</fullName>
    </submittedName>
</protein>
<dbReference type="Proteomes" id="UP001191082">
    <property type="component" value="Unassembled WGS sequence"/>
</dbReference>
<sequence length="259" mass="27505">MEMTVGVQLEYGLAGTSDILLQIEAAADAPGQRVLQEKIEMPAGEHTGRIPGEDGLGTRVWLRSGGPLTVSYQARVAVDRPCPDFAGMAAVPPHQLGAEPTRYLLPSRFCPSDRFQSFVAHEFPGLGGGALVQASLDWIAGHLSYVPGSSGPSTGADQTFLDREGICRDYAHLLVSFLRAGGVPARVASVFGLGVTPQDFHAVVEVWLDGVWHLADPTGMSSADRMAVIGVGRDAADIAFLTCFGRADLLRQVVEVHEA</sequence>
<gene>
    <name evidence="2" type="ORF">FGK64_14325</name>
</gene>
<feature type="domain" description="Transglutaminase-like" evidence="1">
    <location>
        <begin position="159"/>
        <end position="219"/>
    </location>
</feature>
<evidence type="ECO:0000313" key="2">
    <source>
        <dbReference type="EMBL" id="TMV11941.1"/>
    </source>
</evidence>
<dbReference type="Pfam" id="PF01841">
    <property type="entry name" value="Transglut_core"/>
    <property type="match status" value="1"/>
</dbReference>